<keyword evidence="1" id="KW-0597">Phosphoprotein</keyword>
<accession>A0AAW9Q111</accession>
<keyword evidence="2" id="KW-1277">Toxin-antitoxin system</keyword>
<sequence length="132" mass="14753">MSTGEVEVKITPTTAVNTKRLETQIQDILEAVHATEAFIAGMDFVEFSADQKTIFAVERSLGIMGATSKRLPISFLDKYPAMNWRRIIGIGESLTFGYLEVDLQTLWEITQQDLPTLKKLIETVLEEISTAS</sequence>
<name>A0AAW9Q111_9CYAN</name>
<dbReference type="InterPro" id="IPR051813">
    <property type="entry name" value="HepT_RNase_toxin"/>
</dbReference>
<dbReference type="Proteomes" id="UP001333818">
    <property type="component" value="Unassembled WGS sequence"/>
</dbReference>
<evidence type="ECO:0000256" key="5">
    <source>
        <dbReference type="ARBA" id="ARBA00022801"/>
    </source>
</evidence>
<organism evidence="6 7">
    <name type="scientific">Tumidithrix elongata BACA0141</name>
    <dbReference type="NCBI Taxonomy" id="2716417"/>
    <lineage>
        <taxon>Bacteria</taxon>
        <taxon>Bacillati</taxon>
        <taxon>Cyanobacteriota</taxon>
        <taxon>Cyanophyceae</taxon>
        <taxon>Pseudanabaenales</taxon>
        <taxon>Pseudanabaenaceae</taxon>
        <taxon>Tumidithrix</taxon>
        <taxon>Tumidithrix elongata</taxon>
    </lineage>
</organism>
<evidence type="ECO:0000256" key="2">
    <source>
        <dbReference type="ARBA" id="ARBA00022649"/>
    </source>
</evidence>
<dbReference type="GO" id="GO:0004540">
    <property type="term" value="F:RNA nuclease activity"/>
    <property type="evidence" value="ECO:0007669"/>
    <property type="project" value="InterPro"/>
</dbReference>
<dbReference type="PANTHER" id="PTHR34139">
    <property type="entry name" value="UPF0331 PROTEIN MJ0127"/>
    <property type="match status" value="1"/>
</dbReference>
<evidence type="ECO:0000313" key="7">
    <source>
        <dbReference type="Proteomes" id="UP001333818"/>
    </source>
</evidence>
<evidence type="ECO:0000313" key="6">
    <source>
        <dbReference type="EMBL" id="MEE3718952.1"/>
    </source>
</evidence>
<dbReference type="Pfam" id="PF01934">
    <property type="entry name" value="HepT-like"/>
    <property type="match status" value="1"/>
</dbReference>
<keyword evidence="4" id="KW-0547">Nucleotide-binding</keyword>
<dbReference type="RefSeq" id="WP_330485388.1">
    <property type="nucleotide sequence ID" value="NZ_JAZBJZ010000102.1"/>
</dbReference>
<evidence type="ECO:0000256" key="1">
    <source>
        <dbReference type="ARBA" id="ARBA00022553"/>
    </source>
</evidence>
<dbReference type="GO" id="GO:0110001">
    <property type="term" value="C:toxin-antitoxin complex"/>
    <property type="evidence" value="ECO:0007669"/>
    <property type="project" value="InterPro"/>
</dbReference>
<comment type="caution">
    <text evidence="6">The sequence shown here is derived from an EMBL/GenBank/DDBJ whole genome shotgun (WGS) entry which is preliminary data.</text>
</comment>
<keyword evidence="3" id="KW-0540">Nuclease</keyword>
<keyword evidence="7" id="KW-1185">Reference proteome</keyword>
<keyword evidence="5" id="KW-0378">Hydrolase</keyword>
<dbReference type="InterPro" id="IPR008201">
    <property type="entry name" value="HepT-like"/>
</dbReference>
<evidence type="ECO:0000256" key="4">
    <source>
        <dbReference type="ARBA" id="ARBA00022741"/>
    </source>
</evidence>
<dbReference type="AlphaFoldDB" id="A0AAW9Q111"/>
<dbReference type="GO" id="GO:0000166">
    <property type="term" value="F:nucleotide binding"/>
    <property type="evidence" value="ECO:0007669"/>
    <property type="project" value="UniProtKB-KW"/>
</dbReference>
<proteinExistence type="predicted"/>
<dbReference type="PANTHER" id="PTHR34139:SF1">
    <property type="entry name" value="RNASE MJ1380-RELATED"/>
    <property type="match status" value="1"/>
</dbReference>
<reference evidence="6" key="1">
    <citation type="submission" date="2024-01" db="EMBL/GenBank/DDBJ databases">
        <title>Bank of Algae and Cyanobacteria of the Azores (BACA) strain genomes.</title>
        <authorList>
            <person name="Luz R."/>
            <person name="Cordeiro R."/>
            <person name="Fonseca A."/>
            <person name="Goncalves V."/>
        </authorList>
    </citation>
    <scope>NUCLEOTIDE SEQUENCE</scope>
    <source>
        <strain evidence="6">BACA0141</strain>
    </source>
</reference>
<dbReference type="GO" id="GO:0016787">
    <property type="term" value="F:hydrolase activity"/>
    <property type="evidence" value="ECO:0007669"/>
    <property type="project" value="UniProtKB-KW"/>
</dbReference>
<evidence type="ECO:0000256" key="3">
    <source>
        <dbReference type="ARBA" id="ARBA00022722"/>
    </source>
</evidence>
<protein>
    <submittedName>
        <fullName evidence="6">HepT-like ribonuclease domain-containing protein</fullName>
    </submittedName>
</protein>
<dbReference type="EMBL" id="JAZBJZ010000102">
    <property type="protein sequence ID" value="MEE3718952.1"/>
    <property type="molecule type" value="Genomic_DNA"/>
</dbReference>
<gene>
    <name evidence="6" type="ORF">V2H45_19590</name>
</gene>